<organism evidence="7 8">
    <name type="scientific">Fructilactobacillus ixorae</name>
    <dbReference type="NCBI Taxonomy" id="1750535"/>
    <lineage>
        <taxon>Bacteria</taxon>
        <taxon>Bacillati</taxon>
        <taxon>Bacillota</taxon>
        <taxon>Bacilli</taxon>
        <taxon>Lactobacillales</taxon>
        <taxon>Lactobacillaceae</taxon>
        <taxon>Fructilactobacillus</taxon>
    </lineage>
</organism>
<dbReference type="Gene3D" id="3.40.50.300">
    <property type="entry name" value="P-loop containing nucleotide triphosphate hydrolases"/>
    <property type="match status" value="1"/>
</dbReference>
<dbReference type="Pfam" id="PF00005">
    <property type="entry name" value="ABC_tran"/>
    <property type="match status" value="1"/>
</dbReference>
<dbReference type="PANTHER" id="PTHR42711">
    <property type="entry name" value="ABC TRANSPORTER ATP-BINDING PROTEIN"/>
    <property type="match status" value="1"/>
</dbReference>
<dbReference type="InterPro" id="IPR017871">
    <property type="entry name" value="ABC_transporter-like_CS"/>
</dbReference>
<evidence type="ECO:0000313" key="7">
    <source>
        <dbReference type="EMBL" id="USS93776.1"/>
    </source>
</evidence>
<keyword evidence="4" id="KW-0547">Nucleotide-binding</keyword>
<evidence type="ECO:0000256" key="1">
    <source>
        <dbReference type="ARBA" id="ARBA00004202"/>
    </source>
</evidence>
<comment type="similarity">
    <text evidence="2">Belongs to the ABC transporter superfamily.</text>
</comment>
<dbReference type="InterPro" id="IPR027417">
    <property type="entry name" value="P-loop_NTPase"/>
</dbReference>
<sequence length="309" mass="34400">MPKIDINCPKIGYRSETKPVLSDVQLNLRGGNIYALVGANGAGKSTLINTMIGVLQPISGAISLDLDHLQTPVFSKIGFCHQFPLVDWFTRVSDNVILGPLLSGKGLKESKEKTNFFLKLLGIYDLRNRAMDHISGGQQQRVQLARELSKAPDIYLLDEPTTGLDVETSEKLFQFLKTRAAEGKLVLISSHDLTLIEEYSNKIIFIDEGKIKFKGEMDKFVNSNGPQNDIKITTSGNGFKAKTLTELEHAHQLSNHIITIQKSALLNTINVLAKNNEVIAKIETIQPSLREQYLTIMKKNGRKNESKQL</sequence>
<dbReference type="PROSITE" id="PS50893">
    <property type="entry name" value="ABC_TRANSPORTER_2"/>
    <property type="match status" value="1"/>
</dbReference>
<dbReference type="Proteomes" id="UP001057532">
    <property type="component" value="Chromosome"/>
</dbReference>
<comment type="subcellular location">
    <subcellularLocation>
        <location evidence="1">Cell membrane</location>
        <topology evidence="1">Peripheral membrane protein</topology>
    </subcellularLocation>
</comment>
<dbReference type="InterPro" id="IPR050763">
    <property type="entry name" value="ABC_transporter_ATP-binding"/>
</dbReference>
<reference evidence="7" key="1">
    <citation type="submission" date="2022-05" db="EMBL/GenBank/DDBJ databases">
        <authorList>
            <person name="Oliphant S.A."/>
            <person name="Watson-Haigh N.S."/>
            <person name="Sumby K.M."/>
            <person name="Gardner J.M."/>
            <person name="Jiranek V."/>
        </authorList>
    </citation>
    <scope>NUCLEOTIDE SEQUENCE</scope>
    <source>
        <strain evidence="7">Ru20-1</strain>
    </source>
</reference>
<dbReference type="PANTHER" id="PTHR42711:SF5">
    <property type="entry name" value="ABC TRANSPORTER ATP-BINDING PROTEIN NATA"/>
    <property type="match status" value="1"/>
</dbReference>
<keyword evidence="8" id="KW-1185">Reference proteome</keyword>
<name>A0ABY5C5Q6_9LACO</name>
<keyword evidence="3" id="KW-0813">Transport</keyword>
<dbReference type="RefSeq" id="WP_252780654.1">
    <property type="nucleotide sequence ID" value="NZ_CP097478.1"/>
</dbReference>
<proteinExistence type="inferred from homology"/>
<accession>A0ABY5C5Q6</accession>
<dbReference type="InterPro" id="IPR003439">
    <property type="entry name" value="ABC_transporter-like_ATP-bd"/>
</dbReference>
<dbReference type="SUPFAM" id="SSF52540">
    <property type="entry name" value="P-loop containing nucleoside triphosphate hydrolases"/>
    <property type="match status" value="1"/>
</dbReference>
<evidence type="ECO:0000256" key="3">
    <source>
        <dbReference type="ARBA" id="ARBA00022448"/>
    </source>
</evidence>
<evidence type="ECO:0000256" key="5">
    <source>
        <dbReference type="ARBA" id="ARBA00022840"/>
    </source>
</evidence>
<evidence type="ECO:0000256" key="2">
    <source>
        <dbReference type="ARBA" id="ARBA00005417"/>
    </source>
</evidence>
<evidence type="ECO:0000256" key="4">
    <source>
        <dbReference type="ARBA" id="ARBA00022741"/>
    </source>
</evidence>
<dbReference type="PROSITE" id="PS00211">
    <property type="entry name" value="ABC_TRANSPORTER_1"/>
    <property type="match status" value="1"/>
</dbReference>
<evidence type="ECO:0000259" key="6">
    <source>
        <dbReference type="PROSITE" id="PS50893"/>
    </source>
</evidence>
<gene>
    <name evidence="7" type="ORF">M8332_02695</name>
</gene>
<dbReference type="InterPro" id="IPR015856">
    <property type="entry name" value="ABC_transpr_CbiO/EcfA_su"/>
</dbReference>
<dbReference type="SMART" id="SM00382">
    <property type="entry name" value="AAA"/>
    <property type="match status" value="1"/>
</dbReference>
<dbReference type="CDD" id="cd03225">
    <property type="entry name" value="ABC_cobalt_CbiO_domain1"/>
    <property type="match status" value="1"/>
</dbReference>
<dbReference type="EMBL" id="CP097478">
    <property type="protein sequence ID" value="USS93776.1"/>
    <property type="molecule type" value="Genomic_DNA"/>
</dbReference>
<feature type="domain" description="ABC transporter" evidence="6">
    <location>
        <begin position="6"/>
        <end position="233"/>
    </location>
</feature>
<protein>
    <submittedName>
        <fullName evidence="7">ABC transporter ATP-binding protein</fullName>
    </submittedName>
</protein>
<keyword evidence="5 7" id="KW-0067">ATP-binding</keyword>
<dbReference type="GO" id="GO:0005524">
    <property type="term" value="F:ATP binding"/>
    <property type="evidence" value="ECO:0007669"/>
    <property type="project" value="UniProtKB-KW"/>
</dbReference>
<dbReference type="InterPro" id="IPR003593">
    <property type="entry name" value="AAA+_ATPase"/>
</dbReference>
<evidence type="ECO:0000313" key="8">
    <source>
        <dbReference type="Proteomes" id="UP001057532"/>
    </source>
</evidence>